<name>A0A6N2Z9Q8_FINMA</name>
<gene>
    <name evidence="1" type="ORF">FMLFYP121_00454</name>
</gene>
<dbReference type="AlphaFoldDB" id="A0A6N2Z9Q8"/>
<organism evidence="1">
    <name type="scientific">Finegoldia magna</name>
    <name type="common">Peptostreptococcus magnus</name>
    <dbReference type="NCBI Taxonomy" id="1260"/>
    <lineage>
        <taxon>Bacteria</taxon>
        <taxon>Bacillati</taxon>
        <taxon>Bacillota</taxon>
        <taxon>Tissierellia</taxon>
        <taxon>Tissierellales</taxon>
        <taxon>Peptoniphilaceae</taxon>
        <taxon>Finegoldia</taxon>
    </lineage>
</organism>
<dbReference type="EMBL" id="CACRTP010000006">
    <property type="protein sequence ID" value="VYT74857.1"/>
    <property type="molecule type" value="Genomic_DNA"/>
</dbReference>
<accession>A0A6N2Z9Q8</accession>
<proteinExistence type="predicted"/>
<sequence length="317" mass="36538">MEDVIDKLEAYAIGENESFRNLTKESILNYYEILKKENVLTEEQNIYELKKGDTVIKLDLPFEKSKEFIVSKLKINGRKTERIKVKQKNDNKEKYNIIKPLKLSVDKNKLHYIETKDDNLILRYNSCTENENYKIEKFTKDVCDQLDNNKFSNIIIDLRYNIGGSSFHIYDIFGKMMAYQGANPDTKIKVLISDQTYSAAGDCALLFVKNFHNVEVIGKNSGFPISTSAGDVNGAYTKDTYIGINYCTTVFRQHYENVDSFLFNYKNFDFVKNTMKPDFYASQSFADYMIGNDPAMNYALRSEGNTSLAEKIKGVLK</sequence>
<reference evidence="1" key="1">
    <citation type="submission" date="2019-11" db="EMBL/GenBank/DDBJ databases">
        <authorList>
            <person name="Feng L."/>
        </authorList>
    </citation>
    <scope>NUCLEOTIDE SEQUENCE</scope>
    <source>
        <strain evidence="1">FmagnaLFYP121</strain>
    </source>
</reference>
<dbReference type="InterPro" id="IPR029045">
    <property type="entry name" value="ClpP/crotonase-like_dom_sf"/>
</dbReference>
<evidence type="ECO:0000313" key="1">
    <source>
        <dbReference type="EMBL" id="VYT74857.1"/>
    </source>
</evidence>
<dbReference type="SUPFAM" id="SSF52096">
    <property type="entry name" value="ClpP/crotonase"/>
    <property type="match status" value="1"/>
</dbReference>
<dbReference type="RefSeq" id="WP_412970509.1">
    <property type="nucleotide sequence ID" value="NZ_JBKTVP010000012.1"/>
</dbReference>
<protein>
    <submittedName>
        <fullName evidence="1">Peptidase family S41</fullName>
    </submittedName>
</protein>
<dbReference type="Gene3D" id="3.90.226.10">
    <property type="entry name" value="2-enoyl-CoA Hydratase, Chain A, domain 1"/>
    <property type="match status" value="2"/>
</dbReference>